<gene>
    <name evidence="2" type="ORF">CKAN_01494600</name>
</gene>
<dbReference type="EMBL" id="QPKB01000005">
    <property type="protein sequence ID" value="RWR86064.1"/>
    <property type="molecule type" value="Genomic_DNA"/>
</dbReference>
<protein>
    <submittedName>
        <fullName evidence="2">Uncharacterized protein</fullName>
    </submittedName>
</protein>
<evidence type="ECO:0000313" key="3">
    <source>
        <dbReference type="Proteomes" id="UP000283530"/>
    </source>
</evidence>
<sequence length="217" mass="23883">MAEQEDGWPLGLRPLNMRVGLFRSRDFSGSISFSTLATGSSSSSSLSSSDFDTESTGSFFHDRSITLGNLIGVTNILRLSRRSVRDREPRVLHGKNYKPKMWFSLCAKACANSDSPANTPSLGQFLEVERRAANSHRMNQNPIDYEFNESPASRSASEHNSLFSNGQIAPPRTRAAGSVVLSTGAREQDRLLGHRNGRRHSLDLPIQLPCMCGQPTN</sequence>
<dbReference type="PANTHER" id="PTHR33544">
    <property type="entry name" value="DUF4005 DOMAIN-CONTAINING PROTEIN-RELATED"/>
    <property type="match status" value="1"/>
</dbReference>
<dbReference type="OrthoDB" id="1924128at2759"/>
<feature type="compositionally biased region" description="Polar residues" evidence="1">
    <location>
        <begin position="150"/>
        <end position="167"/>
    </location>
</feature>
<dbReference type="PANTHER" id="PTHR33544:SF5">
    <property type="entry name" value="DUF4005 DOMAIN-CONTAINING PROTEIN"/>
    <property type="match status" value="1"/>
</dbReference>
<accession>A0A3S3QJG9</accession>
<name>A0A3S3QJG9_9MAGN</name>
<reference evidence="2 3" key="1">
    <citation type="journal article" date="2019" name="Nat. Plants">
        <title>Stout camphor tree genome fills gaps in understanding of flowering plant genome evolution.</title>
        <authorList>
            <person name="Chaw S.M."/>
            <person name="Liu Y.C."/>
            <person name="Wu Y.W."/>
            <person name="Wang H.Y."/>
            <person name="Lin C.I."/>
            <person name="Wu C.S."/>
            <person name="Ke H.M."/>
            <person name="Chang L.Y."/>
            <person name="Hsu C.Y."/>
            <person name="Yang H.T."/>
            <person name="Sudianto E."/>
            <person name="Hsu M.H."/>
            <person name="Wu K.P."/>
            <person name="Wang L.N."/>
            <person name="Leebens-Mack J.H."/>
            <person name="Tsai I.J."/>
        </authorList>
    </citation>
    <scope>NUCLEOTIDE SEQUENCE [LARGE SCALE GENOMIC DNA]</scope>
    <source>
        <strain evidence="3">cv. Chaw 1501</strain>
        <tissue evidence="2">Young leaves</tissue>
    </source>
</reference>
<evidence type="ECO:0000256" key="1">
    <source>
        <dbReference type="SAM" id="MobiDB-lite"/>
    </source>
</evidence>
<dbReference type="Proteomes" id="UP000283530">
    <property type="component" value="Unassembled WGS sequence"/>
</dbReference>
<dbReference type="AlphaFoldDB" id="A0A3S3QJG9"/>
<feature type="region of interest" description="Disordered" evidence="1">
    <location>
        <begin position="147"/>
        <end position="180"/>
    </location>
</feature>
<comment type="caution">
    <text evidence="2">The sequence shown here is derived from an EMBL/GenBank/DDBJ whole genome shotgun (WGS) entry which is preliminary data.</text>
</comment>
<keyword evidence="3" id="KW-1185">Reference proteome</keyword>
<evidence type="ECO:0000313" key="2">
    <source>
        <dbReference type="EMBL" id="RWR86064.1"/>
    </source>
</evidence>
<organism evidence="2 3">
    <name type="scientific">Cinnamomum micranthum f. kanehirae</name>
    <dbReference type="NCBI Taxonomy" id="337451"/>
    <lineage>
        <taxon>Eukaryota</taxon>
        <taxon>Viridiplantae</taxon>
        <taxon>Streptophyta</taxon>
        <taxon>Embryophyta</taxon>
        <taxon>Tracheophyta</taxon>
        <taxon>Spermatophyta</taxon>
        <taxon>Magnoliopsida</taxon>
        <taxon>Magnoliidae</taxon>
        <taxon>Laurales</taxon>
        <taxon>Lauraceae</taxon>
        <taxon>Cinnamomum</taxon>
    </lineage>
</organism>
<proteinExistence type="predicted"/>
<dbReference type="InterPro" id="IPR040344">
    <property type="entry name" value="At3g17950-like"/>
</dbReference>